<dbReference type="GO" id="GO:0005737">
    <property type="term" value="C:cytoplasm"/>
    <property type="evidence" value="ECO:0007669"/>
    <property type="project" value="UniProtKB-SubCell"/>
</dbReference>
<protein>
    <recommendedName>
        <fullName evidence="8 9">Dephospho-CoA kinase</fullName>
        <ecNumber evidence="8 9">2.7.1.24</ecNumber>
    </recommendedName>
    <alternativeName>
        <fullName evidence="8">Dephosphocoenzyme A kinase</fullName>
    </alternativeName>
</protein>
<dbReference type="AlphaFoldDB" id="A0A0G3GZ75"/>
<evidence type="ECO:0000256" key="8">
    <source>
        <dbReference type="HAMAP-Rule" id="MF_00376"/>
    </source>
</evidence>
<sequence>MKIIGLTGGIGSGKTTVAHLIREAGIPVVDADLIAREIVEPGQPALAELAEHFGEDIIGEDGSLKRSELAARAFKSKEKTAALNRITHPRIEEVTRQRFAELERSGEPLVVWDMPLLIENGHHNEVDAVIVVDVSATERVNRLVKFRGLSRKDAERRIAAQIGDDKRRKAATFIIDNNGEQAALAPQVAQVVAELRSRWLQ</sequence>
<dbReference type="NCBIfam" id="TIGR00152">
    <property type="entry name" value="dephospho-CoA kinase"/>
    <property type="match status" value="1"/>
</dbReference>
<evidence type="ECO:0000256" key="2">
    <source>
        <dbReference type="ARBA" id="ARBA00022490"/>
    </source>
</evidence>
<keyword evidence="2 8" id="KW-0963">Cytoplasm</keyword>
<comment type="subcellular location">
    <subcellularLocation>
        <location evidence="8">Cytoplasm</location>
    </subcellularLocation>
</comment>
<dbReference type="EC" id="2.7.1.24" evidence="8 9"/>
<dbReference type="PANTHER" id="PTHR10695:SF46">
    <property type="entry name" value="BIFUNCTIONAL COENZYME A SYNTHASE-RELATED"/>
    <property type="match status" value="1"/>
</dbReference>
<feature type="binding site" evidence="8">
    <location>
        <begin position="11"/>
        <end position="16"/>
    </location>
    <ligand>
        <name>ATP</name>
        <dbReference type="ChEBI" id="CHEBI:30616"/>
    </ligand>
</feature>
<dbReference type="SUPFAM" id="SSF52540">
    <property type="entry name" value="P-loop containing nucleoside triphosphate hydrolases"/>
    <property type="match status" value="1"/>
</dbReference>
<dbReference type="PATRIC" id="fig|571915.4.peg.1599"/>
<evidence type="ECO:0000256" key="5">
    <source>
        <dbReference type="ARBA" id="ARBA00022777"/>
    </source>
</evidence>
<dbReference type="PROSITE" id="PS51219">
    <property type="entry name" value="DPCK"/>
    <property type="match status" value="1"/>
</dbReference>
<dbReference type="InterPro" id="IPR001977">
    <property type="entry name" value="Depp_CoAkinase"/>
</dbReference>
<keyword evidence="11" id="KW-1185">Reference proteome</keyword>
<gene>
    <name evidence="8 10" type="primary">coaE</name>
    <name evidence="10" type="ORF">CMUST_07480</name>
</gene>
<dbReference type="UniPathway" id="UPA00241">
    <property type="reaction ID" value="UER00356"/>
</dbReference>
<accession>A0A0G3GZ75</accession>
<dbReference type="Pfam" id="PF01121">
    <property type="entry name" value="CoaE"/>
    <property type="match status" value="1"/>
</dbReference>
<evidence type="ECO:0000256" key="7">
    <source>
        <dbReference type="ARBA" id="ARBA00022993"/>
    </source>
</evidence>
<comment type="catalytic activity">
    <reaction evidence="8">
        <text>3'-dephospho-CoA + ATP = ADP + CoA + H(+)</text>
        <dbReference type="Rhea" id="RHEA:18245"/>
        <dbReference type="ChEBI" id="CHEBI:15378"/>
        <dbReference type="ChEBI" id="CHEBI:30616"/>
        <dbReference type="ChEBI" id="CHEBI:57287"/>
        <dbReference type="ChEBI" id="CHEBI:57328"/>
        <dbReference type="ChEBI" id="CHEBI:456216"/>
        <dbReference type="EC" id="2.7.1.24"/>
    </reaction>
</comment>
<comment type="similarity">
    <text evidence="1 8">Belongs to the CoaE family.</text>
</comment>
<keyword evidence="5 8" id="KW-0418">Kinase</keyword>
<reference evidence="11" key="2">
    <citation type="submission" date="2015-05" db="EMBL/GenBank/DDBJ databases">
        <title>Complete genome sequence of Corynebacterium mustelae DSM 45274, isolated from various tissues of a male ferret with lethal sepsis.</title>
        <authorList>
            <person name="Ruckert C."/>
            <person name="Albersmeier A."/>
            <person name="Winkler A."/>
            <person name="Tauch A."/>
        </authorList>
    </citation>
    <scope>NUCLEOTIDE SEQUENCE [LARGE SCALE GENOMIC DNA]</scope>
    <source>
        <strain evidence="11">DSM 45274</strain>
    </source>
</reference>
<dbReference type="Proteomes" id="UP000035199">
    <property type="component" value="Chromosome"/>
</dbReference>
<comment type="pathway">
    <text evidence="8">Cofactor biosynthesis; coenzyme A biosynthesis; CoA from (R)-pantothenate: step 5/5.</text>
</comment>
<dbReference type="PANTHER" id="PTHR10695">
    <property type="entry name" value="DEPHOSPHO-COA KINASE-RELATED"/>
    <property type="match status" value="1"/>
</dbReference>
<dbReference type="KEGG" id="cmv:CMUST_07480"/>
<dbReference type="FunFam" id="3.40.50.300:FF:000991">
    <property type="entry name" value="Dephospho-CoA kinase"/>
    <property type="match status" value="1"/>
</dbReference>
<keyword evidence="7 8" id="KW-0173">Coenzyme A biosynthesis</keyword>
<dbReference type="RefSeq" id="WP_047261963.1">
    <property type="nucleotide sequence ID" value="NZ_CP011542.1"/>
</dbReference>
<evidence type="ECO:0000256" key="4">
    <source>
        <dbReference type="ARBA" id="ARBA00022741"/>
    </source>
</evidence>
<keyword evidence="6 8" id="KW-0067">ATP-binding</keyword>
<dbReference type="GO" id="GO:0004140">
    <property type="term" value="F:dephospho-CoA kinase activity"/>
    <property type="evidence" value="ECO:0007669"/>
    <property type="project" value="UniProtKB-UniRule"/>
</dbReference>
<evidence type="ECO:0000313" key="10">
    <source>
        <dbReference type="EMBL" id="AKK05825.1"/>
    </source>
</evidence>
<reference evidence="10 11" key="1">
    <citation type="journal article" date="2015" name="Genome Announc.">
        <title>Complete Genome Sequence of the Type Strain Corynebacterium mustelae DSM 45274, Isolated from Various Tissues of a Male Ferret with Lethal Sepsis.</title>
        <authorList>
            <person name="Ruckert C."/>
            <person name="Eimer J."/>
            <person name="Winkler A."/>
            <person name="Tauch A."/>
        </authorList>
    </citation>
    <scope>NUCLEOTIDE SEQUENCE [LARGE SCALE GENOMIC DNA]</scope>
    <source>
        <strain evidence="10 11">DSM 45274</strain>
    </source>
</reference>
<name>A0A0G3GZ75_9CORY</name>
<keyword evidence="4 8" id="KW-0547">Nucleotide-binding</keyword>
<evidence type="ECO:0000256" key="3">
    <source>
        <dbReference type="ARBA" id="ARBA00022679"/>
    </source>
</evidence>
<comment type="function">
    <text evidence="8">Catalyzes the phosphorylation of the 3'-hydroxyl group of dephosphocoenzyme A to form coenzyme A.</text>
</comment>
<dbReference type="OrthoDB" id="9812943at2"/>
<evidence type="ECO:0000256" key="9">
    <source>
        <dbReference type="NCBIfam" id="TIGR00152"/>
    </source>
</evidence>
<proteinExistence type="inferred from homology"/>
<dbReference type="GO" id="GO:0015937">
    <property type="term" value="P:coenzyme A biosynthetic process"/>
    <property type="evidence" value="ECO:0007669"/>
    <property type="project" value="UniProtKB-UniRule"/>
</dbReference>
<evidence type="ECO:0000313" key="11">
    <source>
        <dbReference type="Proteomes" id="UP000035199"/>
    </source>
</evidence>
<evidence type="ECO:0000256" key="6">
    <source>
        <dbReference type="ARBA" id="ARBA00022840"/>
    </source>
</evidence>
<dbReference type="STRING" id="571915.CMUST_07480"/>
<dbReference type="EMBL" id="CP011542">
    <property type="protein sequence ID" value="AKK05825.1"/>
    <property type="molecule type" value="Genomic_DNA"/>
</dbReference>
<dbReference type="HAMAP" id="MF_00376">
    <property type="entry name" value="Dephospho_CoA_kinase"/>
    <property type="match status" value="1"/>
</dbReference>
<dbReference type="GO" id="GO:0005524">
    <property type="term" value="F:ATP binding"/>
    <property type="evidence" value="ECO:0007669"/>
    <property type="project" value="UniProtKB-UniRule"/>
</dbReference>
<dbReference type="InterPro" id="IPR027417">
    <property type="entry name" value="P-loop_NTPase"/>
</dbReference>
<organism evidence="10 11">
    <name type="scientific">Corynebacterium mustelae</name>
    <dbReference type="NCBI Taxonomy" id="571915"/>
    <lineage>
        <taxon>Bacteria</taxon>
        <taxon>Bacillati</taxon>
        <taxon>Actinomycetota</taxon>
        <taxon>Actinomycetes</taxon>
        <taxon>Mycobacteriales</taxon>
        <taxon>Corynebacteriaceae</taxon>
        <taxon>Corynebacterium</taxon>
    </lineage>
</organism>
<evidence type="ECO:0000256" key="1">
    <source>
        <dbReference type="ARBA" id="ARBA00009018"/>
    </source>
</evidence>
<dbReference type="CDD" id="cd02022">
    <property type="entry name" value="DPCK"/>
    <property type="match status" value="1"/>
</dbReference>
<dbReference type="Gene3D" id="3.40.50.300">
    <property type="entry name" value="P-loop containing nucleotide triphosphate hydrolases"/>
    <property type="match status" value="1"/>
</dbReference>
<keyword evidence="3 8" id="KW-0808">Transferase</keyword>